<sequence>MLANKTAQNREREREKRGEKQKEKLVQYGSDCSTLPLYPSPSLSPVHHLPRLVLRQPAGRRAAGQTGKGTAGLVRAGPGWAQTVSLAF</sequence>
<keyword evidence="3" id="KW-1185">Reference proteome</keyword>
<evidence type="ECO:0000313" key="2">
    <source>
        <dbReference type="EMBL" id="KAL1275506.1"/>
    </source>
</evidence>
<reference evidence="2 3" key="1">
    <citation type="submission" date="2023-09" db="EMBL/GenBank/DDBJ databases">
        <authorList>
            <person name="Wang M."/>
        </authorList>
    </citation>
    <scope>NUCLEOTIDE SEQUENCE [LARGE SCALE GENOMIC DNA]</scope>
    <source>
        <strain evidence="2">GT-2023</strain>
        <tissue evidence="2">Liver</tissue>
    </source>
</reference>
<feature type="compositionally biased region" description="Basic and acidic residues" evidence="1">
    <location>
        <begin position="8"/>
        <end position="24"/>
    </location>
</feature>
<evidence type="ECO:0000313" key="3">
    <source>
        <dbReference type="Proteomes" id="UP001558613"/>
    </source>
</evidence>
<proteinExistence type="predicted"/>
<feature type="region of interest" description="Disordered" evidence="1">
    <location>
        <begin position="1"/>
        <end position="24"/>
    </location>
</feature>
<dbReference type="Proteomes" id="UP001558613">
    <property type="component" value="Unassembled WGS sequence"/>
</dbReference>
<comment type="caution">
    <text evidence="2">The sequence shown here is derived from an EMBL/GenBank/DDBJ whole genome shotgun (WGS) entry which is preliminary data.</text>
</comment>
<name>A0ABR3NF98_9TELE</name>
<accession>A0ABR3NF98</accession>
<evidence type="ECO:0008006" key="4">
    <source>
        <dbReference type="Google" id="ProtNLM"/>
    </source>
</evidence>
<gene>
    <name evidence="2" type="ORF">QQF64_035129</name>
</gene>
<dbReference type="EMBL" id="JAYMGO010000004">
    <property type="protein sequence ID" value="KAL1275506.1"/>
    <property type="molecule type" value="Genomic_DNA"/>
</dbReference>
<organism evidence="2 3">
    <name type="scientific">Cirrhinus molitorella</name>
    <name type="common">mud carp</name>
    <dbReference type="NCBI Taxonomy" id="172907"/>
    <lineage>
        <taxon>Eukaryota</taxon>
        <taxon>Metazoa</taxon>
        <taxon>Chordata</taxon>
        <taxon>Craniata</taxon>
        <taxon>Vertebrata</taxon>
        <taxon>Euteleostomi</taxon>
        <taxon>Actinopterygii</taxon>
        <taxon>Neopterygii</taxon>
        <taxon>Teleostei</taxon>
        <taxon>Ostariophysi</taxon>
        <taxon>Cypriniformes</taxon>
        <taxon>Cyprinidae</taxon>
        <taxon>Labeoninae</taxon>
        <taxon>Labeonini</taxon>
        <taxon>Cirrhinus</taxon>
    </lineage>
</organism>
<evidence type="ECO:0000256" key="1">
    <source>
        <dbReference type="SAM" id="MobiDB-lite"/>
    </source>
</evidence>
<protein>
    <recommendedName>
        <fullName evidence="4">Small EDRK-rich factor-like N-terminal domain-containing protein</fullName>
    </recommendedName>
</protein>